<sequence length="236" mass="27442">MEAPPDTQKGRLGVYYYNCKVWGIHNYYQYATHISQDCNRLARSVLPRLNHRLECRIKKNGELGKGYIRDRYGGSKQMRFVDGRPLCPIGYVQTKHPMYKRKSICKYTTNGRKEIHKSLQINLNVLWSIMKKTEVDNNIEFADNRISRYAAQWGKCAITNKVLELDEIHCHHIIPKSSGGTDKYSNLIIVHQDVHKLIHAQKPDTIQYYLNALNLDGKMLSKVNKLRRSAELPEII</sequence>
<dbReference type="InterPro" id="IPR002711">
    <property type="entry name" value="HNH"/>
</dbReference>
<comment type="caution">
    <text evidence="2">The sequence shown here is derived from an EMBL/GenBank/DDBJ whole genome shotgun (WGS) entry which is preliminary data.</text>
</comment>
<organism evidence="2">
    <name type="scientific">bioreactor metagenome</name>
    <dbReference type="NCBI Taxonomy" id="1076179"/>
    <lineage>
        <taxon>unclassified sequences</taxon>
        <taxon>metagenomes</taxon>
        <taxon>ecological metagenomes</taxon>
    </lineage>
</organism>
<feature type="domain" description="HNH nuclease" evidence="1">
    <location>
        <begin position="145"/>
        <end position="196"/>
    </location>
</feature>
<dbReference type="GO" id="GO:0008270">
    <property type="term" value="F:zinc ion binding"/>
    <property type="evidence" value="ECO:0007669"/>
    <property type="project" value="InterPro"/>
</dbReference>
<dbReference type="GO" id="GO:0003676">
    <property type="term" value="F:nucleic acid binding"/>
    <property type="evidence" value="ECO:0007669"/>
    <property type="project" value="InterPro"/>
</dbReference>
<dbReference type="InterPro" id="IPR003615">
    <property type="entry name" value="HNH_nuc"/>
</dbReference>
<accession>A0A645F0V9</accession>
<name>A0A645F0V9_9ZZZZ</name>
<dbReference type="Gene3D" id="1.10.30.50">
    <property type="match status" value="1"/>
</dbReference>
<dbReference type="GO" id="GO:0004519">
    <property type="term" value="F:endonuclease activity"/>
    <property type="evidence" value="ECO:0007669"/>
    <property type="project" value="InterPro"/>
</dbReference>
<gene>
    <name evidence="2" type="ORF">SDC9_153549</name>
</gene>
<evidence type="ECO:0000259" key="1">
    <source>
        <dbReference type="SMART" id="SM00507"/>
    </source>
</evidence>
<dbReference type="CDD" id="cd00085">
    <property type="entry name" value="HNHc"/>
    <property type="match status" value="1"/>
</dbReference>
<dbReference type="SMART" id="SM00507">
    <property type="entry name" value="HNHc"/>
    <property type="match status" value="1"/>
</dbReference>
<proteinExistence type="predicted"/>
<protein>
    <recommendedName>
        <fullName evidence="1">HNH nuclease domain-containing protein</fullName>
    </recommendedName>
</protein>
<reference evidence="2" key="1">
    <citation type="submission" date="2019-08" db="EMBL/GenBank/DDBJ databases">
        <authorList>
            <person name="Kucharzyk K."/>
            <person name="Murdoch R.W."/>
            <person name="Higgins S."/>
            <person name="Loffler F."/>
        </authorList>
    </citation>
    <scope>NUCLEOTIDE SEQUENCE</scope>
</reference>
<dbReference type="Pfam" id="PF01844">
    <property type="entry name" value="HNH"/>
    <property type="match status" value="1"/>
</dbReference>
<dbReference type="AlphaFoldDB" id="A0A645F0V9"/>
<dbReference type="EMBL" id="VSSQ01052195">
    <property type="protein sequence ID" value="MPN06293.1"/>
    <property type="molecule type" value="Genomic_DNA"/>
</dbReference>
<evidence type="ECO:0000313" key="2">
    <source>
        <dbReference type="EMBL" id="MPN06293.1"/>
    </source>
</evidence>